<gene>
    <name evidence="1" type="ORF">GS398_00405</name>
</gene>
<dbReference type="AlphaFoldDB" id="A0A7K1XSM9"/>
<evidence type="ECO:0000313" key="1">
    <source>
        <dbReference type="EMBL" id="MXV13749.1"/>
    </source>
</evidence>
<evidence type="ECO:0000313" key="2">
    <source>
        <dbReference type="Proteomes" id="UP000451233"/>
    </source>
</evidence>
<comment type="caution">
    <text evidence="1">The sequence shown here is derived from an EMBL/GenBank/DDBJ whole genome shotgun (WGS) entry which is preliminary data.</text>
</comment>
<protein>
    <submittedName>
        <fullName evidence="1">Uncharacterized protein</fullName>
    </submittedName>
</protein>
<reference evidence="1 2" key="1">
    <citation type="submission" date="2019-11" db="EMBL/GenBank/DDBJ databases">
        <title>Pedobacter sp. HMF7056 Genome sequencing and assembly.</title>
        <authorList>
            <person name="Kang H."/>
            <person name="Kim H."/>
            <person name="Joh K."/>
        </authorList>
    </citation>
    <scope>NUCLEOTIDE SEQUENCE [LARGE SCALE GENOMIC DNA]</scope>
    <source>
        <strain evidence="1 2">HMF7056</strain>
    </source>
</reference>
<dbReference type="RefSeq" id="WP_160904780.1">
    <property type="nucleotide sequence ID" value="NZ_WVHS01000001.1"/>
</dbReference>
<accession>A0A7K1XSM9</accession>
<dbReference type="Proteomes" id="UP000451233">
    <property type="component" value="Unassembled WGS sequence"/>
</dbReference>
<keyword evidence="2" id="KW-1185">Reference proteome</keyword>
<dbReference type="EMBL" id="WVHS01000001">
    <property type="protein sequence ID" value="MXV13749.1"/>
    <property type="molecule type" value="Genomic_DNA"/>
</dbReference>
<organism evidence="1 2">
    <name type="scientific">Hufsiella ginkgonis</name>
    <dbReference type="NCBI Taxonomy" id="2695274"/>
    <lineage>
        <taxon>Bacteria</taxon>
        <taxon>Pseudomonadati</taxon>
        <taxon>Bacteroidota</taxon>
        <taxon>Sphingobacteriia</taxon>
        <taxon>Sphingobacteriales</taxon>
        <taxon>Sphingobacteriaceae</taxon>
        <taxon>Hufsiella</taxon>
    </lineage>
</organism>
<sequence length="95" mass="10772">MGYKRAHSMLLSPKLRSFAGGILLIFFFIPLSVQMIHAHTDSVFTYKKDSHAPVVHKHQAACRICDYYVHKQPKGLTWAPPASPYPCGLVETNFR</sequence>
<proteinExistence type="predicted"/>
<name>A0A7K1XSM9_9SPHI</name>